<feature type="transmembrane region" description="Helical" evidence="1">
    <location>
        <begin position="235"/>
        <end position="256"/>
    </location>
</feature>
<protein>
    <recommendedName>
        <fullName evidence="2">TPM domain-containing protein</fullName>
    </recommendedName>
</protein>
<evidence type="ECO:0000313" key="4">
    <source>
        <dbReference type="Proteomes" id="UP000199670"/>
    </source>
</evidence>
<dbReference type="PANTHER" id="PTHR30373">
    <property type="entry name" value="UPF0603 PROTEIN YGCG"/>
    <property type="match status" value="1"/>
</dbReference>
<sequence length="303" mass="32429">MKKYFLCSILFIISWLSYGLTDIPAFKHRVIDTTNTLTSSQLSTLEANLSDYEKSQTDGKQIAVLMIAKLDNETIEQYADRVFIQWKIGEKGQDNGILLLIVKDDKRMRIEVGYGLEGTITDLVASHIIREQLAPQFQKNNYYQGIDNALLVLKQKIDDSNPKDDDTQDQNLNTLLAGDFGSKLINYGLVSFFICFLLTSLFITKVSAKRSLGTGLLNGLSIGGFTLWQGYPVHIALPLLFLAFVVSTMISGILTARGGRGGGSNRRGGGGFGGSGGGFGGGSGGFSGGGGGRSGGGGASGSW</sequence>
<dbReference type="STRING" id="1798182.GA0061081_11217"/>
<keyword evidence="1" id="KW-0812">Transmembrane</keyword>
<reference evidence="4" key="1">
    <citation type="submission" date="2016-08" db="EMBL/GenBank/DDBJ databases">
        <authorList>
            <person name="Varghese N."/>
            <person name="Submissions Spin"/>
        </authorList>
    </citation>
    <scope>NUCLEOTIDE SEQUENCE [LARGE SCALE GENOMIC DNA]</scope>
    <source>
        <strain evidence="4">R-53248</strain>
    </source>
</reference>
<keyword evidence="1" id="KW-1133">Transmembrane helix</keyword>
<keyword evidence="1" id="KW-0472">Membrane</keyword>
<dbReference type="AlphaFoldDB" id="A0A1C4CYQ1"/>
<proteinExistence type="predicted"/>
<name>A0A1C4CYQ1_9GAMM</name>
<feature type="domain" description="TPM" evidence="2">
    <location>
        <begin position="30"/>
        <end position="153"/>
    </location>
</feature>
<accession>A0A1C4CYQ1</accession>
<evidence type="ECO:0000313" key="3">
    <source>
        <dbReference type="EMBL" id="SCC24344.1"/>
    </source>
</evidence>
<feature type="transmembrane region" description="Helical" evidence="1">
    <location>
        <begin position="184"/>
        <end position="204"/>
    </location>
</feature>
<dbReference type="InterPro" id="IPR007621">
    <property type="entry name" value="TPM_dom"/>
</dbReference>
<dbReference type="Gene3D" id="3.10.310.50">
    <property type="match status" value="1"/>
</dbReference>
<dbReference type="PANTHER" id="PTHR30373:SF2">
    <property type="entry name" value="UPF0603 PROTEIN YGCG"/>
    <property type="match status" value="1"/>
</dbReference>
<gene>
    <name evidence="3" type="ORF">GA0061081_11217</name>
</gene>
<dbReference type="OrthoDB" id="9810918at2"/>
<dbReference type="RefSeq" id="WP_085247020.1">
    <property type="nucleotide sequence ID" value="NZ_FMAQ01000012.1"/>
</dbReference>
<organism evidence="3 4">
    <name type="scientific">Gilliamella bombicola</name>
    <dbReference type="NCBI Taxonomy" id="1798182"/>
    <lineage>
        <taxon>Bacteria</taxon>
        <taxon>Pseudomonadati</taxon>
        <taxon>Pseudomonadota</taxon>
        <taxon>Gammaproteobacteria</taxon>
        <taxon>Orbales</taxon>
        <taxon>Orbaceae</taxon>
        <taxon>Gilliamella</taxon>
    </lineage>
</organism>
<evidence type="ECO:0000259" key="2">
    <source>
        <dbReference type="Pfam" id="PF04536"/>
    </source>
</evidence>
<dbReference type="Pfam" id="PF04536">
    <property type="entry name" value="TPM_phosphatase"/>
    <property type="match status" value="1"/>
</dbReference>
<dbReference type="EMBL" id="FMAQ01000012">
    <property type="protein sequence ID" value="SCC24344.1"/>
    <property type="molecule type" value="Genomic_DNA"/>
</dbReference>
<evidence type="ECO:0000256" key="1">
    <source>
        <dbReference type="SAM" id="Phobius"/>
    </source>
</evidence>
<dbReference type="Proteomes" id="UP000199670">
    <property type="component" value="Unassembled WGS sequence"/>
</dbReference>
<keyword evidence="4" id="KW-1185">Reference proteome</keyword>